<dbReference type="InterPro" id="IPR012792">
    <property type="entry name" value="3-oxoacid_CoA-transf_A"/>
</dbReference>
<gene>
    <name evidence="1" type="ORF">SAMN05216297_10182</name>
</gene>
<dbReference type="InterPro" id="IPR004165">
    <property type="entry name" value="CoA_trans_fam_I"/>
</dbReference>
<dbReference type="InterPro" id="IPR037171">
    <property type="entry name" value="NagB/RpiA_transferase-like"/>
</dbReference>
<keyword evidence="1" id="KW-0808">Transferase</keyword>
<dbReference type="Proteomes" id="UP000199672">
    <property type="component" value="Unassembled WGS sequence"/>
</dbReference>
<dbReference type="SMART" id="SM00882">
    <property type="entry name" value="CoA_trans"/>
    <property type="match status" value="1"/>
</dbReference>
<proteinExistence type="predicted"/>
<dbReference type="OrthoDB" id="9777193at2"/>
<evidence type="ECO:0000313" key="1">
    <source>
        <dbReference type="EMBL" id="SFC51246.1"/>
    </source>
</evidence>
<protein>
    <submittedName>
        <fullName evidence="1">3-oxoacid CoA-transferase subunit A</fullName>
    </submittedName>
</protein>
<dbReference type="Pfam" id="PF01144">
    <property type="entry name" value="CoA_trans"/>
    <property type="match status" value="1"/>
</dbReference>
<dbReference type="EMBL" id="FOMH01000001">
    <property type="protein sequence ID" value="SFC51246.1"/>
    <property type="molecule type" value="Genomic_DNA"/>
</dbReference>
<reference evidence="2" key="1">
    <citation type="submission" date="2016-10" db="EMBL/GenBank/DDBJ databases">
        <authorList>
            <person name="Varghese N."/>
            <person name="Submissions S."/>
        </authorList>
    </citation>
    <scope>NUCLEOTIDE SEQUENCE [LARGE SCALE GENOMIC DNA]</scope>
    <source>
        <strain evidence="2">CGMCC 1.10370</strain>
    </source>
</reference>
<dbReference type="Gene3D" id="3.40.1080.10">
    <property type="entry name" value="Glutaconate Coenzyme A-transferase"/>
    <property type="match status" value="1"/>
</dbReference>
<sequence length="233" mass="25250">MITKKVNNVQDAINGIESGMTIMFGGFGLCGIPENTIAALVNTSISDLTCISNNAGVDDFGLGLLLQKKQIKKMISSYVGENAEFERQMLSGELEVELTPQGTLAERCRAAQAGIPAFFTPAGYGTEVAEGKEAREFNGKMHIMEEAFKADFAIVKAWKGDEAGNLIFKGTARNFNACMAGAGKITIAEVEELVPVGSLDPNQIHVPGIMVQRIFQGEKFEKRIEQRTVRAKN</sequence>
<evidence type="ECO:0000313" key="2">
    <source>
        <dbReference type="Proteomes" id="UP000199672"/>
    </source>
</evidence>
<dbReference type="PANTHER" id="PTHR13707">
    <property type="entry name" value="KETOACID-COENZYME A TRANSFERASE"/>
    <property type="match status" value="1"/>
</dbReference>
<dbReference type="AlphaFoldDB" id="A0A1I1JRV9"/>
<dbReference type="STRING" id="739143.SAMN05216297_10182"/>
<dbReference type="SUPFAM" id="SSF100950">
    <property type="entry name" value="NagB/RpiA/CoA transferase-like"/>
    <property type="match status" value="1"/>
</dbReference>
<dbReference type="NCBIfam" id="TIGR02429">
    <property type="entry name" value="pcaI_scoA_fam"/>
    <property type="match status" value="1"/>
</dbReference>
<keyword evidence="2" id="KW-1185">Reference proteome</keyword>
<dbReference type="RefSeq" id="WP_091489795.1">
    <property type="nucleotide sequence ID" value="NZ_FOMH01000001.1"/>
</dbReference>
<dbReference type="GO" id="GO:0008260">
    <property type="term" value="F:succinyl-CoA:3-oxo-acid CoA-transferase activity"/>
    <property type="evidence" value="ECO:0007669"/>
    <property type="project" value="TreeGrafter"/>
</dbReference>
<organism evidence="1 2">
    <name type="scientific">Flavobacterium phragmitis</name>
    <dbReference type="NCBI Taxonomy" id="739143"/>
    <lineage>
        <taxon>Bacteria</taxon>
        <taxon>Pseudomonadati</taxon>
        <taxon>Bacteroidota</taxon>
        <taxon>Flavobacteriia</taxon>
        <taxon>Flavobacteriales</taxon>
        <taxon>Flavobacteriaceae</taxon>
        <taxon>Flavobacterium</taxon>
    </lineage>
</organism>
<dbReference type="PANTHER" id="PTHR13707:SF23">
    <property type="entry name" value="SUCCINYL-COA:3-KETOACID-COENZYME A TRANSFERASE"/>
    <property type="match status" value="1"/>
</dbReference>
<name>A0A1I1JRV9_9FLAO</name>
<accession>A0A1I1JRV9</accession>